<dbReference type="InterPro" id="IPR000361">
    <property type="entry name" value="ATAP_core_dom"/>
</dbReference>
<name>A0A927C6Z9_9BACL</name>
<dbReference type="InterPro" id="IPR035903">
    <property type="entry name" value="HesB-like_dom_sf"/>
</dbReference>
<dbReference type="Gene3D" id="2.60.300.12">
    <property type="entry name" value="HesB-like domain"/>
    <property type="match status" value="1"/>
</dbReference>
<gene>
    <name evidence="2" type="ORF">IDH45_03905</name>
</gene>
<evidence type="ECO:0000313" key="2">
    <source>
        <dbReference type="EMBL" id="MBD2861132.1"/>
    </source>
</evidence>
<accession>A0A927C6Z9</accession>
<dbReference type="RefSeq" id="WP_190924899.1">
    <property type="nucleotide sequence ID" value="NZ_JACXJA010000005.1"/>
</dbReference>
<organism evidence="2 3">
    <name type="scientific">Paenibacillus oceani</name>
    <dbReference type="NCBI Taxonomy" id="2772510"/>
    <lineage>
        <taxon>Bacteria</taxon>
        <taxon>Bacillati</taxon>
        <taxon>Bacillota</taxon>
        <taxon>Bacilli</taxon>
        <taxon>Bacillales</taxon>
        <taxon>Paenibacillaceae</taxon>
        <taxon>Paenibacillus</taxon>
    </lineage>
</organism>
<dbReference type="EMBL" id="JACXJA010000005">
    <property type="protein sequence ID" value="MBD2861132.1"/>
    <property type="molecule type" value="Genomic_DNA"/>
</dbReference>
<proteinExistence type="predicted"/>
<protein>
    <recommendedName>
        <fullName evidence="1">Core domain-containing protein</fullName>
    </recommendedName>
</protein>
<evidence type="ECO:0000313" key="3">
    <source>
        <dbReference type="Proteomes" id="UP000639396"/>
    </source>
</evidence>
<comment type="caution">
    <text evidence="2">The sequence shown here is derived from an EMBL/GenBank/DDBJ whole genome shotgun (WGS) entry which is preliminary data.</text>
</comment>
<evidence type="ECO:0000259" key="1">
    <source>
        <dbReference type="Pfam" id="PF01521"/>
    </source>
</evidence>
<keyword evidence="3" id="KW-1185">Reference proteome</keyword>
<dbReference type="Pfam" id="PF01521">
    <property type="entry name" value="Fe-S_biosyn"/>
    <property type="match status" value="1"/>
</dbReference>
<dbReference type="Proteomes" id="UP000639396">
    <property type="component" value="Unassembled WGS sequence"/>
</dbReference>
<feature type="domain" description="Core" evidence="1">
    <location>
        <begin position="1"/>
        <end position="107"/>
    </location>
</feature>
<reference evidence="2" key="1">
    <citation type="submission" date="2020-09" db="EMBL/GenBank/DDBJ databases">
        <title>A novel bacterium of genus Paenibacillus, isolated from South China Sea.</title>
        <authorList>
            <person name="Huang H."/>
            <person name="Mo K."/>
            <person name="Hu Y."/>
        </authorList>
    </citation>
    <scope>NUCLEOTIDE SEQUENCE</scope>
    <source>
        <strain evidence="2">IB182363</strain>
    </source>
</reference>
<sequence>MNIQFTDEAAAHIRDTYFAKSAAGAIKLAYDTEGCGCAVNGVAALWLVDSPEEDDMLARSNVFTIFYDPRHEVYFEERLFVDKRGGAGDFVLKSSAQTYNPSMKVIDRRTSAANRF</sequence>
<dbReference type="SUPFAM" id="SSF89360">
    <property type="entry name" value="HesB-like domain"/>
    <property type="match status" value="1"/>
</dbReference>
<dbReference type="AlphaFoldDB" id="A0A927C6Z9"/>